<proteinExistence type="predicted"/>
<name>A0ABX6M773_9BURK</name>
<keyword evidence="1" id="KW-0805">Transcription regulation</keyword>
<feature type="domain" description="HTH gntR-type" evidence="5">
    <location>
        <begin position="10"/>
        <end position="78"/>
    </location>
</feature>
<dbReference type="EMBL" id="CP051684">
    <property type="protein sequence ID" value="QJD89929.1"/>
    <property type="molecule type" value="Genomic_DNA"/>
</dbReference>
<dbReference type="InterPro" id="IPR000524">
    <property type="entry name" value="Tscrpt_reg_HTH_GntR"/>
</dbReference>
<dbReference type="InterPro" id="IPR036390">
    <property type="entry name" value="WH_DNA-bd_sf"/>
</dbReference>
<reference evidence="6 7" key="1">
    <citation type="submission" date="2020-04" db="EMBL/GenBank/DDBJ databases">
        <title>Genome sequencing of novel species.</title>
        <authorList>
            <person name="Heo J."/>
            <person name="Kim S.-J."/>
            <person name="Kim J.-S."/>
            <person name="Hong S.-B."/>
            <person name="Kwon S.-W."/>
        </authorList>
    </citation>
    <scope>NUCLEOTIDE SEQUENCE [LARGE SCALE GENOMIC DNA]</scope>
    <source>
        <strain evidence="6 7">AF9R3</strain>
    </source>
</reference>
<sequence length="240" mass="27033">MDDQVTQDSTPIFQRIKDYLLAEIAAGTWKEGDVIPSEQALVKQFGVSRMTVNRAVRELTAEQVLTRRQGSGTYVAQQKYQATLLEIKSIADEVRARGHAHRSSLQQLERVRASDLMAKQFELAPGHPLFHSVIVHFENGVPIQVEDRWVNPQCAPYYMEQDFAHITPNEYLMQAAPLQGATYSIEALAAPRDIADMLAIDTRQPCLVLRRQTRSGGLTASLVTMWHPGHRYQFAGAFNQ</sequence>
<keyword evidence="2" id="KW-0238">DNA-binding</keyword>
<dbReference type="Proteomes" id="UP000503117">
    <property type="component" value="Chromosome"/>
</dbReference>
<dbReference type="RefSeq" id="WP_169111777.1">
    <property type="nucleotide sequence ID" value="NZ_CP051684.1"/>
</dbReference>
<dbReference type="Gene3D" id="3.40.1410.10">
    <property type="entry name" value="Chorismate lyase-like"/>
    <property type="match status" value="1"/>
</dbReference>
<organism evidence="6 7">
    <name type="scientific">Duganella dendranthematis</name>
    <dbReference type="NCBI Taxonomy" id="2728021"/>
    <lineage>
        <taxon>Bacteria</taxon>
        <taxon>Pseudomonadati</taxon>
        <taxon>Pseudomonadota</taxon>
        <taxon>Betaproteobacteria</taxon>
        <taxon>Burkholderiales</taxon>
        <taxon>Oxalobacteraceae</taxon>
        <taxon>Telluria group</taxon>
        <taxon>Duganella</taxon>
    </lineage>
</organism>
<dbReference type="SUPFAM" id="SSF46785">
    <property type="entry name" value="Winged helix' DNA-binding domain"/>
    <property type="match status" value="1"/>
</dbReference>
<dbReference type="CDD" id="cd07377">
    <property type="entry name" value="WHTH_GntR"/>
    <property type="match status" value="1"/>
</dbReference>
<dbReference type="Gene3D" id="1.10.10.10">
    <property type="entry name" value="Winged helix-like DNA-binding domain superfamily/Winged helix DNA-binding domain"/>
    <property type="match status" value="1"/>
</dbReference>
<dbReference type="SMART" id="SM00345">
    <property type="entry name" value="HTH_GNTR"/>
    <property type="match status" value="1"/>
</dbReference>
<dbReference type="NCBIfam" id="TIGR02018">
    <property type="entry name" value="his_ut_repres"/>
    <property type="match status" value="1"/>
</dbReference>
<keyword evidence="3" id="KW-0804">Transcription</keyword>
<evidence type="ECO:0000256" key="1">
    <source>
        <dbReference type="ARBA" id="ARBA00023015"/>
    </source>
</evidence>
<dbReference type="PROSITE" id="PS50949">
    <property type="entry name" value="HTH_GNTR"/>
    <property type="match status" value="1"/>
</dbReference>
<evidence type="ECO:0000259" key="5">
    <source>
        <dbReference type="PROSITE" id="PS50949"/>
    </source>
</evidence>
<accession>A0ABX6M773</accession>
<protein>
    <recommendedName>
        <fullName evidence="4">Histidine utilization repressor</fullName>
    </recommendedName>
</protein>
<dbReference type="PANTHER" id="PTHR44846">
    <property type="entry name" value="MANNOSYL-D-GLYCERATE TRANSPORT/METABOLISM SYSTEM REPRESSOR MNGR-RELATED"/>
    <property type="match status" value="1"/>
</dbReference>
<dbReference type="SMART" id="SM00866">
    <property type="entry name" value="UTRA"/>
    <property type="match status" value="1"/>
</dbReference>
<dbReference type="InterPro" id="IPR036388">
    <property type="entry name" value="WH-like_DNA-bd_sf"/>
</dbReference>
<evidence type="ECO:0000256" key="4">
    <source>
        <dbReference type="NCBIfam" id="TIGR02018"/>
    </source>
</evidence>
<evidence type="ECO:0000313" key="6">
    <source>
        <dbReference type="EMBL" id="QJD89929.1"/>
    </source>
</evidence>
<dbReference type="SUPFAM" id="SSF64288">
    <property type="entry name" value="Chorismate lyase-like"/>
    <property type="match status" value="1"/>
</dbReference>
<dbReference type="InterPro" id="IPR028978">
    <property type="entry name" value="Chorismate_lyase_/UTRA_dom_sf"/>
</dbReference>
<dbReference type="Pfam" id="PF07702">
    <property type="entry name" value="UTRA"/>
    <property type="match status" value="1"/>
</dbReference>
<dbReference type="InterPro" id="IPR011663">
    <property type="entry name" value="UTRA"/>
</dbReference>
<dbReference type="InterPro" id="IPR010248">
    <property type="entry name" value="His_ut_repres"/>
</dbReference>
<dbReference type="InterPro" id="IPR050679">
    <property type="entry name" value="Bact_HTH_transcr_reg"/>
</dbReference>
<evidence type="ECO:0000313" key="7">
    <source>
        <dbReference type="Proteomes" id="UP000503117"/>
    </source>
</evidence>
<gene>
    <name evidence="6" type="primary">hutC</name>
    <name evidence="6" type="ORF">HH213_07365</name>
</gene>
<evidence type="ECO:0000256" key="3">
    <source>
        <dbReference type="ARBA" id="ARBA00023163"/>
    </source>
</evidence>
<dbReference type="Pfam" id="PF00392">
    <property type="entry name" value="GntR"/>
    <property type="match status" value="1"/>
</dbReference>
<keyword evidence="7" id="KW-1185">Reference proteome</keyword>
<dbReference type="PRINTS" id="PR00035">
    <property type="entry name" value="HTHGNTR"/>
</dbReference>
<dbReference type="PANTHER" id="PTHR44846:SF16">
    <property type="entry name" value="TRANSCRIPTIONAL REGULATOR PHNF-RELATED"/>
    <property type="match status" value="1"/>
</dbReference>
<evidence type="ECO:0000256" key="2">
    <source>
        <dbReference type="ARBA" id="ARBA00023125"/>
    </source>
</evidence>